<gene>
    <name evidence="11" type="ORF">KL86SPO_20336</name>
</gene>
<dbReference type="GO" id="GO:0005886">
    <property type="term" value="C:plasma membrane"/>
    <property type="evidence" value="ECO:0007669"/>
    <property type="project" value="UniProtKB-SubCell"/>
</dbReference>
<comment type="subcellular location">
    <subcellularLocation>
        <location evidence="1">Cell membrane</location>
        <topology evidence="1">Multi-pass membrane protein</topology>
    </subcellularLocation>
</comment>
<dbReference type="AlphaFoldDB" id="A0A212LN58"/>
<reference evidence="11" key="1">
    <citation type="submission" date="2016-08" db="EMBL/GenBank/DDBJ databases">
        <authorList>
            <person name="Seilhamer J.J."/>
        </authorList>
    </citation>
    <scope>NUCLEOTIDE SEQUENCE</scope>
    <source>
        <strain evidence="11">86</strain>
    </source>
</reference>
<dbReference type="RefSeq" id="WP_288183336.1">
    <property type="nucleotide sequence ID" value="NZ_LT608335.1"/>
</dbReference>
<keyword evidence="6 9" id="KW-1133">Transmembrane helix</keyword>
<accession>A0A212LN58</accession>
<evidence type="ECO:0000256" key="6">
    <source>
        <dbReference type="ARBA" id="ARBA00022989"/>
    </source>
</evidence>
<evidence type="ECO:0000259" key="10">
    <source>
        <dbReference type="Pfam" id="PF00535"/>
    </source>
</evidence>
<dbReference type="GO" id="GO:0016757">
    <property type="term" value="F:glycosyltransferase activity"/>
    <property type="evidence" value="ECO:0007669"/>
    <property type="project" value="UniProtKB-KW"/>
</dbReference>
<comment type="similarity">
    <text evidence="8">Belongs to the glycosyltransferase 2 family. GtrB subfamily.</text>
</comment>
<dbReference type="Gene3D" id="3.90.550.10">
    <property type="entry name" value="Spore Coat Polysaccharide Biosynthesis Protein SpsA, Chain A"/>
    <property type="match status" value="1"/>
</dbReference>
<dbReference type="SUPFAM" id="SSF53448">
    <property type="entry name" value="Nucleotide-diphospho-sugar transferases"/>
    <property type="match status" value="1"/>
</dbReference>
<evidence type="ECO:0000256" key="1">
    <source>
        <dbReference type="ARBA" id="ARBA00004651"/>
    </source>
</evidence>
<dbReference type="InterPro" id="IPR001173">
    <property type="entry name" value="Glyco_trans_2-like"/>
</dbReference>
<dbReference type="CDD" id="cd04187">
    <property type="entry name" value="DPM1_like_bac"/>
    <property type="match status" value="1"/>
</dbReference>
<keyword evidence="2" id="KW-1003">Cell membrane</keyword>
<keyword evidence="4 11" id="KW-0808">Transferase</keyword>
<dbReference type="PANTHER" id="PTHR48090:SF1">
    <property type="entry name" value="PROPHAGE BACTOPRENOL GLUCOSYL TRANSFERASE HOMOLOG"/>
    <property type="match status" value="1"/>
</dbReference>
<feature type="domain" description="Glycosyltransferase 2-like" evidence="10">
    <location>
        <begin position="6"/>
        <end position="168"/>
    </location>
</feature>
<evidence type="ECO:0000256" key="9">
    <source>
        <dbReference type="SAM" id="Phobius"/>
    </source>
</evidence>
<feature type="transmembrane region" description="Helical" evidence="9">
    <location>
        <begin position="264"/>
        <end position="289"/>
    </location>
</feature>
<keyword evidence="7 9" id="KW-0472">Membrane</keyword>
<protein>
    <submittedName>
        <fullName evidence="11">Putative enzyme</fullName>
        <ecNumber evidence="11">2.4.-.-</ecNumber>
    </submittedName>
</protein>
<dbReference type="FunFam" id="3.90.550.10:FF:000079">
    <property type="entry name" value="Probable glycosyl transferase"/>
    <property type="match status" value="1"/>
</dbReference>
<evidence type="ECO:0000256" key="5">
    <source>
        <dbReference type="ARBA" id="ARBA00022692"/>
    </source>
</evidence>
<dbReference type="EC" id="2.4.-.-" evidence="11"/>
<keyword evidence="3 11" id="KW-0328">Glycosyltransferase</keyword>
<dbReference type="Pfam" id="PF00535">
    <property type="entry name" value="Glycos_transf_2"/>
    <property type="match status" value="1"/>
</dbReference>
<dbReference type="PANTHER" id="PTHR48090">
    <property type="entry name" value="UNDECAPRENYL-PHOSPHATE 4-DEOXY-4-FORMAMIDO-L-ARABINOSE TRANSFERASE-RELATED"/>
    <property type="match status" value="1"/>
</dbReference>
<evidence type="ECO:0000256" key="3">
    <source>
        <dbReference type="ARBA" id="ARBA00022676"/>
    </source>
</evidence>
<evidence type="ECO:0000256" key="7">
    <source>
        <dbReference type="ARBA" id="ARBA00023136"/>
    </source>
</evidence>
<evidence type="ECO:0000256" key="4">
    <source>
        <dbReference type="ARBA" id="ARBA00022679"/>
    </source>
</evidence>
<dbReference type="InterPro" id="IPR029044">
    <property type="entry name" value="Nucleotide-diphossugar_trans"/>
</dbReference>
<sequence>MKPLISIVVPMYNESQNIDCFYQKIAEVMGALTAYDYEIICINDGSTDNTLEKLELLADEDKKVKIIELSRNFGKEIALTAGIFEAKGDAVIPIDADLQDPPELIPALIEKWQEGYDVVYATRLVREGESSLKKVTAFLFYRVMRRLAKVNIPPDTGDFRLMTRQVVEAVNQCTESHRFMKGLFSWVGFRQTSIPYLRNRRHKGITSFNYWKLWNFALEGITSFSFVPLQLATYVGFLTALFSGVYIAYIIVKTWLYGDPVAGYPSMMVAIFFFGGAQLMTLGVIGEYIGRIYNESKRRPLYFIRKKTNF</sequence>
<evidence type="ECO:0000313" key="11">
    <source>
        <dbReference type="EMBL" id="SCM78976.1"/>
    </source>
</evidence>
<name>A0A212LN58_9FIRM</name>
<dbReference type="InterPro" id="IPR050256">
    <property type="entry name" value="Glycosyltransferase_2"/>
</dbReference>
<keyword evidence="5 9" id="KW-0812">Transmembrane</keyword>
<evidence type="ECO:0000256" key="2">
    <source>
        <dbReference type="ARBA" id="ARBA00022475"/>
    </source>
</evidence>
<dbReference type="EMBL" id="FMJE01000002">
    <property type="protein sequence ID" value="SCM78976.1"/>
    <property type="molecule type" value="Genomic_DNA"/>
</dbReference>
<proteinExistence type="inferred from homology"/>
<feature type="transmembrane region" description="Helical" evidence="9">
    <location>
        <begin position="231"/>
        <end position="252"/>
    </location>
</feature>
<organism evidence="11">
    <name type="scientific">uncultured Sporomusa sp</name>
    <dbReference type="NCBI Taxonomy" id="307249"/>
    <lineage>
        <taxon>Bacteria</taxon>
        <taxon>Bacillati</taxon>
        <taxon>Bacillota</taxon>
        <taxon>Negativicutes</taxon>
        <taxon>Selenomonadales</taxon>
        <taxon>Sporomusaceae</taxon>
        <taxon>Sporomusa</taxon>
        <taxon>environmental samples</taxon>
    </lineage>
</organism>
<evidence type="ECO:0000256" key="8">
    <source>
        <dbReference type="ARBA" id="ARBA00038152"/>
    </source>
</evidence>